<keyword evidence="1" id="KW-0472">Membrane</keyword>
<organism evidence="2 3">
    <name type="scientific">Trifolium subterraneum</name>
    <name type="common">Subterranean clover</name>
    <dbReference type="NCBI Taxonomy" id="3900"/>
    <lineage>
        <taxon>Eukaryota</taxon>
        <taxon>Viridiplantae</taxon>
        <taxon>Streptophyta</taxon>
        <taxon>Embryophyta</taxon>
        <taxon>Tracheophyta</taxon>
        <taxon>Spermatophyta</taxon>
        <taxon>Magnoliopsida</taxon>
        <taxon>eudicotyledons</taxon>
        <taxon>Gunneridae</taxon>
        <taxon>Pentapetalae</taxon>
        <taxon>rosids</taxon>
        <taxon>fabids</taxon>
        <taxon>Fabales</taxon>
        <taxon>Fabaceae</taxon>
        <taxon>Papilionoideae</taxon>
        <taxon>50 kb inversion clade</taxon>
        <taxon>NPAAA clade</taxon>
        <taxon>Hologalegina</taxon>
        <taxon>IRL clade</taxon>
        <taxon>Trifolieae</taxon>
        <taxon>Trifolium</taxon>
    </lineage>
</organism>
<dbReference type="OrthoDB" id="8061355at2759"/>
<accession>A0A2Z6NWC5</accession>
<gene>
    <name evidence="2" type="ORF">TSUD_193130</name>
</gene>
<keyword evidence="3" id="KW-1185">Reference proteome</keyword>
<sequence length="315" mass="35662">MVLNPSSFWPQANALFRKSLTFQKRNVKTNIRLILLPLILCVLLILLQNFIDTQLDKPEFKCGCGCPNNRENCDDSEKLCGVQYSEDTQAVFCEIPNPPQWPPLLQFPAVYCKENDSCPFNMLFTAENQSFAQIVADNMFPSSPTVMNSSDIMTSLASNVLGSAAPPGANSFLEPGFTSGLPVYYLQTQCPQYNSGFTFPYQIEGITFKQDIRCGQGINFWRNSSDDINNEIYQNYERNNSEGRMDQIVSAFDFLNSNGNVFDVTVWYMQTSNKVDNKLSRVPRSVNLCILLAATHTHTHTHLYALLLNRKLNLR</sequence>
<reference evidence="3" key="1">
    <citation type="journal article" date="2017" name="Front. Plant Sci.">
        <title>Climate Clever Clovers: New Paradigm to Reduce the Environmental Footprint of Ruminants by Breeding Low Methanogenic Forages Utilizing Haplotype Variation.</title>
        <authorList>
            <person name="Kaur P."/>
            <person name="Appels R."/>
            <person name="Bayer P.E."/>
            <person name="Keeble-Gagnere G."/>
            <person name="Wang J."/>
            <person name="Hirakawa H."/>
            <person name="Shirasawa K."/>
            <person name="Vercoe P."/>
            <person name="Stefanova K."/>
            <person name="Durmic Z."/>
            <person name="Nichols P."/>
            <person name="Revell C."/>
            <person name="Isobe S.N."/>
            <person name="Edwards D."/>
            <person name="Erskine W."/>
        </authorList>
    </citation>
    <scope>NUCLEOTIDE SEQUENCE [LARGE SCALE GENOMIC DNA]</scope>
    <source>
        <strain evidence="3">cv. Daliak</strain>
    </source>
</reference>
<evidence type="ECO:0000313" key="3">
    <source>
        <dbReference type="Proteomes" id="UP000242715"/>
    </source>
</evidence>
<evidence type="ECO:0000313" key="2">
    <source>
        <dbReference type="EMBL" id="GAU47776.1"/>
    </source>
</evidence>
<evidence type="ECO:0008006" key="4">
    <source>
        <dbReference type="Google" id="ProtNLM"/>
    </source>
</evidence>
<feature type="transmembrane region" description="Helical" evidence="1">
    <location>
        <begin position="33"/>
        <end position="51"/>
    </location>
</feature>
<dbReference type="Proteomes" id="UP000242715">
    <property type="component" value="Unassembled WGS sequence"/>
</dbReference>
<evidence type="ECO:0000256" key="1">
    <source>
        <dbReference type="SAM" id="Phobius"/>
    </source>
</evidence>
<name>A0A2Z6NWC5_TRISU</name>
<dbReference type="EMBL" id="DF974344">
    <property type="protein sequence ID" value="GAU47776.1"/>
    <property type="molecule type" value="Genomic_DNA"/>
</dbReference>
<protein>
    <recommendedName>
        <fullName evidence="4">ABC transporter A family member</fullName>
    </recommendedName>
</protein>
<dbReference type="AlphaFoldDB" id="A0A2Z6NWC5"/>
<keyword evidence="1" id="KW-0812">Transmembrane</keyword>
<proteinExistence type="predicted"/>
<keyword evidence="1" id="KW-1133">Transmembrane helix</keyword>